<evidence type="ECO:0000313" key="1">
    <source>
        <dbReference type="EMBL" id="VEN73807.1"/>
    </source>
</evidence>
<dbReference type="Gene3D" id="3.40.630.40">
    <property type="entry name" value="Zn-dependent exopeptidases"/>
    <property type="match status" value="1"/>
</dbReference>
<name>A0A484HEV3_9BACT</name>
<proteinExistence type="predicted"/>
<dbReference type="SUPFAM" id="SSF53187">
    <property type="entry name" value="Zn-dependent exopeptidases"/>
    <property type="match status" value="1"/>
</dbReference>
<reference evidence="1" key="1">
    <citation type="submission" date="2019-01" db="EMBL/GenBank/DDBJ databases">
        <authorList>
            <consortium name="Genoscope - CEA"/>
            <person name="William W."/>
        </authorList>
    </citation>
    <scope>NUCLEOTIDE SEQUENCE</scope>
    <source>
        <strain evidence="1">CR-1</strain>
    </source>
</reference>
<protein>
    <recommendedName>
        <fullName evidence="2">N-formylglutamate amidohydrolase</fullName>
    </recommendedName>
</protein>
<sequence length="230" mass="25782">MKLPVLISVPHAGLEVPPEMKNICQLSEKEIIEDGDEGAADIYYPLEKEVKAFVKTDIARAIVDMNRTPEDFSKDGVIKTHTCHNIPIYQKPLAIETANDLIENYYQPYHRALSSKTRDVRVGLDCHTMAELGPSVAPDTGKKRPAACVSNADKTCDISLIQSFAEILQDMLHHEVAINNPFNGGYIIKKHSLEIPWLQIELSRAHFLTNVEKSVAFHKTIVKWIVINGI</sequence>
<dbReference type="AlphaFoldDB" id="A0A484HEV3"/>
<organism evidence="1">
    <name type="scientific">uncultured Desulfobacteraceae bacterium</name>
    <dbReference type="NCBI Taxonomy" id="218296"/>
    <lineage>
        <taxon>Bacteria</taxon>
        <taxon>Pseudomonadati</taxon>
        <taxon>Thermodesulfobacteriota</taxon>
        <taxon>Desulfobacteria</taxon>
        <taxon>Desulfobacterales</taxon>
        <taxon>Desulfobacteraceae</taxon>
        <taxon>environmental samples</taxon>
    </lineage>
</organism>
<dbReference type="InterPro" id="IPR007709">
    <property type="entry name" value="N-FG_amidohydro"/>
</dbReference>
<evidence type="ECO:0008006" key="2">
    <source>
        <dbReference type="Google" id="ProtNLM"/>
    </source>
</evidence>
<dbReference type="Pfam" id="PF05013">
    <property type="entry name" value="FGase"/>
    <property type="match status" value="1"/>
</dbReference>
<dbReference type="EMBL" id="CAACVI010000012">
    <property type="protein sequence ID" value="VEN73807.1"/>
    <property type="molecule type" value="Genomic_DNA"/>
</dbReference>
<accession>A0A484HEV3</accession>
<gene>
    <name evidence="1" type="ORF">EPICR_20277</name>
</gene>